<sequence>MVQNKERGFSILELAMVVFIIALLAGSLLIPLSTRINQQYIQNTQKSLEEAKEALLGYAVINGRFPCPALADGKANSTLCNSEGFIPWVELGVGRYDGWGKTLRYRVDKTFMIDEAEIKDKQMKGTSGFTIKTIDNSSLASSDVIVAILFSTGKNGKADNTNLIGGSNTNYTQDTQNSAQNFDDMLIWISNSMLASRWVMSGRTITD</sequence>
<keyword evidence="1" id="KW-0812">Transmembrane</keyword>
<accession>A0A2N9YAB7</accession>
<keyword evidence="1" id="KW-0472">Membrane</keyword>
<feature type="transmembrane region" description="Helical" evidence="1">
    <location>
        <begin position="12"/>
        <end position="32"/>
    </location>
</feature>
<organism evidence="2 3">
    <name type="scientific">Beggiatoa leptomitoformis</name>
    <dbReference type="NCBI Taxonomy" id="288004"/>
    <lineage>
        <taxon>Bacteria</taxon>
        <taxon>Pseudomonadati</taxon>
        <taxon>Pseudomonadota</taxon>
        <taxon>Gammaproteobacteria</taxon>
        <taxon>Thiotrichales</taxon>
        <taxon>Thiotrichaceae</taxon>
        <taxon>Beggiatoa</taxon>
    </lineage>
</organism>
<evidence type="ECO:0008006" key="4">
    <source>
        <dbReference type="Google" id="ProtNLM"/>
    </source>
</evidence>
<dbReference type="STRING" id="288004.AL038_05140"/>
<dbReference type="Proteomes" id="UP000234271">
    <property type="component" value="Chromosome"/>
</dbReference>
<evidence type="ECO:0000256" key="1">
    <source>
        <dbReference type="SAM" id="Phobius"/>
    </source>
</evidence>
<protein>
    <recommendedName>
        <fullName evidence="4">Prepilin-type N-terminal cleavage/methylation domain-containing protein</fullName>
    </recommendedName>
</protein>
<dbReference type="EMBL" id="CP018889">
    <property type="protein sequence ID" value="AUI67384.1"/>
    <property type="molecule type" value="Genomic_DNA"/>
</dbReference>
<dbReference type="RefSeq" id="WP_062149974.1">
    <property type="nucleotide sequence ID" value="NZ_CP012373.2"/>
</dbReference>
<gene>
    <name evidence="2" type="ORF">BLE401_00850</name>
</gene>
<name>A0A2N9YAB7_9GAMM</name>
<evidence type="ECO:0000313" key="3">
    <source>
        <dbReference type="Proteomes" id="UP000234271"/>
    </source>
</evidence>
<dbReference type="InterPro" id="IPR045584">
    <property type="entry name" value="Pilin-like"/>
</dbReference>
<dbReference type="OrthoDB" id="7067387at2"/>
<keyword evidence="1" id="KW-1133">Transmembrane helix</keyword>
<dbReference type="AlphaFoldDB" id="A0A2N9YAB7"/>
<proteinExistence type="predicted"/>
<keyword evidence="3" id="KW-1185">Reference proteome</keyword>
<reference evidence="3" key="1">
    <citation type="submission" date="2016-12" db="EMBL/GenBank/DDBJ databases">
        <title>Complete Genome Sequence of Beggiatoa leptomitiformis D-401.</title>
        <authorList>
            <person name="Fomenkov A."/>
            <person name="Vincze T."/>
            <person name="Grabovich M."/>
            <person name="Anton B.P."/>
            <person name="Dubinina G."/>
            <person name="Orlova M."/>
            <person name="Belousova E."/>
            <person name="Roberts R.J."/>
        </authorList>
    </citation>
    <scope>NUCLEOTIDE SEQUENCE [LARGE SCALE GENOMIC DNA]</scope>
    <source>
        <strain evidence="3">D-401</strain>
    </source>
</reference>
<dbReference type="KEGG" id="blep:AL038_05140"/>
<evidence type="ECO:0000313" key="2">
    <source>
        <dbReference type="EMBL" id="AUI67384.1"/>
    </source>
</evidence>
<dbReference type="SUPFAM" id="SSF54523">
    <property type="entry name" value="Pili subunits"/>
    <property type="match status" value="1"/>
</dbReference>